<feature type="transmembrane region" description="Helical" evidence="1">
    <location>
        <begin position="12"/>
        <end position="35"/>
    </location>
</feature>
<keyword evidence="1" id="KW-0472">Membrane</keyword>
<name>A0ABV8LY45_9ACTN</name>
<dbReference type="Proteomes" id="UP001595816">
    <property type="component" value="Unassembled WGS sequence"/>
</dbReference>
<accession>A0ABV8LY45</accession>
<proteinExistence type="predicted"/>
<comment type="caution">
    <text evidence="2">The sequence shown here is derived from an EMBL/GenBank/DDBJ whole genome shotgun (WGS) entry which is preliminary data.</text>
</comment>
<gene>
    <name evidence="2" type="ORF">ACFOZ4_35860</name>
</gene>
<reference evidence="3" key="1">
    <citation type="journal article" date="2019" name="Int. J. Syst. Evol. Microbiol.">
        <title>The Global Catalogue of Microorganisms (GCM) 10K type strain sequencing project: providing services to taxonomists for standard genome sequencing and annotation.</title>
        <authorList>
            <consortium name="The Broad Institute Genomics Platform"/>
            <consortium name="The Broad Institute Genome Sequencing Center for Infectious Disease"/>
            <person name="Wu L."/>
            <person name="Ma J."/>
        </authorList>
    </citation>
    <scope>NUCLEOTIDE SEQUENCE [LARGE SCALE GENOMIC DNA]</scope>
    <source>
        <strain evidence="3">CGMCC 4.7289</strain>
    </source>
</reference>
<dbReference type="EMBL" id="JBHSAY010000028">
    <property type="protein sequence ID" value="MFC4136012.1"/>
    <property type="molecule type" value="Genomic_DNA"/>
</dbReference>
<evidence type="ECO:0000256" key="1">
    <source>
        <dbReference type="SAM" id="Phobius"/>
    </source>
</evidence>
<feature type="transmembrane region" description="Helical" evidence="1">
    <location>
        <begin position="124"/>
        <end position="142"/>
    </location>
</feature>
<keyword evidence="1" id="KW-0812">Transmembrane</keyword>
<dbReference type="RefSeq" id="WP_253762593.1">
    <property type="nucleotide sequence ID" value="NZ_JAMZDZ010000001.1"/>
</dbReference>
<organism evidence="2 3">
    <name type="scientific">Hamadaea flava</name>
    <dbReference type="NCBI Taxonomy" id="1742688"/>
    <lineage>
        <taxon>Bacteria</taxon>
        <taxon>Bacillati</taxon>
        <taxon>Actinomycetota</taxon>
        <taxon>Actinomycetes</taxon>
        <taxon>Micromonosporales</taxon>
        <taxon>Micromonosporaceae</taxon>
        <taxon>Hamadaea</taxon>
    </lineage>
</organism>
<sequence>MSTLASTSRLVPRLPATAVAVVATVAAFLLGRVLWPDPPGSMTPPGSLLPAFLLLSAIESVAFGLGIAFLVFGPTLLRRLGGGSRLTWAAYGAIAFMLLSWWPHDNMHRVLSHHDFGGLARIEYLFHLPLMVAAAITATFFLRTLGGRDADA</sequence>
<keyword evidence="3" id="KW-1185">Reference proteome</keyword>
<protein>
    <submittedName>
        <fullName evidence="2">Uncharacterized protein</fullName>
    </submittedName>
</protein>
<keyword evidence="1" id="KW-1133">Transmembrane helix</keyword>
<feature type="transmembrane region" description="Helical" evidence="1">
    <location>
        <begin position="85"/>
        <end position="104"/>
    </location>
</feature>
<evidence type="ECO:0000313" key="3">
    <source>
        <dbReference type="Proteomes" id="UP001595816"/>
    </source>
</evidence>
<feature type="transmembrane region" description="Helical" evidence="1">
    <location>
        <begin position="47"/>
        <end position="73"/>
    </location>
</feature>
<evidence type="ECO:0000313" key="2">
    <source>
        <dbReference type="EMBL" id="MFC4136012.1"/>
    </source>
</evidence>